<feature type="region of interest" description="Disordered" evidence="1">
    <location>
        <begin position="118"/>
        <end position="189"/>
    </location>
</feature>
<comment type="caution">
    <text evidence="3">The sequence shown here is derived from an EMBL/GenBank/DDBJ whole genome shotgun (WGS) entry which is preliminary data.</text>
</comment>
<dbReference type="AlphaFoldDB" id="A0A4Q9LBE3"/>
<accession>A0A4Q9LBE3</accession>
<feature type="compositionally biased region" description="Low complexity" evidence="1">
    <location>
        <begin position="171"/>
        <end position="184"/>
    </location>
</feature>
<dbReference type="Proteomes" id="UP000292362">
    <property type="component" value="Unassembled WGS sequence"/>
</dbReference>
<evidence type="ECO:0000256" key="1">
    <source>
        <dbReference type="SAM" id="MobiDB-lite"/>
    </source>
</evidence>
<dbReference type="InterPro" id="IPR037047">
    <property type="entry name" value="PITH_dom_sf"/>
</dbReference>
<dbReference type="SUPFAM" id="SSF49785">
    <property type="entry name" value="Galactose-binding domain-like"/>
    <property type="match status" value="1"/>
</dbReference>
<feature type="domain" description="PITH" evidence="2">
    <location>
        <begin position="16"/>
        <end position="115"/>
    </location>
</feature>
<feature type="compositionally biased region" description="Basic and acidic residues" evidence="1">
    <location>
        <begin position="157"/>
        <end position="170"/>
    </location>
</feature>
<name>A0A4Q9LBE3_9MICR</name>
<dbReference type="Gene3D" id="2.60.120.470">
    <property type="entry name" value="PITH domain"/>
    <property type="match status" value="1"/>
</dbReference>
<evidence type="ECO:0000313" key="4">
    <source>
        <dbReference type="Proteomes" id="UP000292362"/>
    </source>
</evidence>
<evidence type="ECO:0000313" key="3">
    <source>
        <dbReference type="EMBL" id="TBU05044.1"/>
    </source>
</evidence>
<dbReference type="GO" id="GO:0005737">
    <property type="term" value="C:cytoplasm"/>
    <property type="evidence" value="ECO:0007669"/>
    <property type="project" value="UniProtKB-ARBA"/>
</dbReference>
<reference evidence="3 4" key="1">
    <citation type="submission" date="2017-12" db="EMBL/GenBank/DDBJ databases">
        <authorList>
            <person name="Pombert J.-F."/>
            <person name="Haag K.L."/>
            <person name="Ebert D."/>
        </authorList>
    </citation>
    <scope>NUCLEOTIDE SEQUENCE [LARGE SCALE GENOMIC DNA]</scope>
    <source>
        <strain evidence="3">FI-OER-3-3</strain>
    </source>
</reference>
<sequence length="304" mass="34166">MCSNDCNCSTKITDDKFINHFINTNTLLCINEKIKGNIKLVFKNFKDRNDISKYTQIKPSSLFLLIRINFTCKVKLSSMLIKGEFKEIKFYVNSDIDSVNYKNKKEVESFKINVSDNDYRGSSKEGEGSRGGSDNKGSMEEGKEEVDNNYKGNNKGNEVDNKGNEVDNNKGKNININKGNNSINTPSNTSGNQDVDCFGINNVHINEIVLRNSKYKDCISISLLLNGNENSKLYYLSFKGEKGNEMAKAVVTKYEARSYEDITCKDKGYSIIEVVGGVSDKDSRLEGNRLGYDEDSRLEGNRLG</sequence>
<dbReference type="InterPro" id="IPR010400">
    <property type="entry name" value="PITH_dom"/>
</dbReference>
<dbReference type="VEuPathDB" id="MicrosporidiaDB:CWI37_0056p0050"/>
<dbReference type="Pfam" id="PF06201">
    <property type="entry name" value="PITH"/>
    <property type="match status" value="1"/>
</dbReference>
<proteinExistence type="predicted"/>
<protein>
    <recommendedName>
        <fullName evidence="2">PITH domain-containing protein</fullName>
    </recommendedName>
</protein>
<dbReference type="EMBL" id="PITJ01000056">
    <property type="protein sequence ID" value="TBU05044.1"/>
    <property type="molecule type" value="Genomic_DNA"/>
</dbReference>
<feature type="compositionally biased region" description="Basic and acidic residues" evidence="1">
    <location>
        <begin position="118"/>
        <end position="128"/>
    </location>
</feature>
<dbReference type="InterPro" id="IPR008979">
    <property type="entry name" value="Galactose-bd-like_sf"/>
</dbReference>
<organism evidence="3 4">
    <name type="scientific">Hamiltosporidium tvaerminnensis</name>
    <dbReference type="NCBI Taxonomy" id="1176355"/>
    <lineage>
        <taxon>Eukaryota</taxon>
        <taxon>Fungi</taxon>
        <taxon>Fungi incertae sedis</taxon>
        <taxon>Microsporidia</taxon>
        <taxon>Dubosqiidae</taxon>
        <taxon>Hamiltosporidium</taxon>
    </lineage>
</organism>
<gene>
    <name evidence="3" type="ORF">CWI37_0056p0050</name>
</gene>
<evidence type="ECO:0000259" key="2">
    <source>
        <dbReference type="Pfam" id="PF06201"/>
    </source>
</evidence>
<feature type="compositionally biased region" description="Basic and acidic residues" evidence="1">
    <location>
        <begin position="137"/>
        <end position="148"/>
    </location>
</feature>